<feature type="region of interest" description="Disordered" evidence="1">
    <location>
        <begin position="109"/>
        <end position="138"/>
    </location>
</feature>
<evidence type="ECO:0000313" key="2">
    <source>
        <dbReference type="EMBL" id="KZM24209.1"/>
    </source>
</evidence>
<feature type="region of interest" description="Disordered" evidence="1">
    <location>
        <begin position="39"/>
        <end position="97"/>
    </location>
</feature>
<accession>A0A163F9C5</accession>
<protein>
    <submittedName>
        <fullName evidence="2">Uncharacterized protein</fullName>
    </submittedName>
</protein>
<comment type="caution">
    <text evidence="2">The sequence shown here is derived from an EMBL/GenBank/DDBJ whole genome shotgun (WGS) entry which is preliminary data.</text>
</comment>
<sequence>MVKALLILHDGTTSHAETDPDWKPTTHLDININNAFIQIDPTNNKEPQISLADASSRPTHHPPLREKKLHHPKTKEPRHRAPNHNRQPTIPPRREEDVWKLGALIRELITSSRDNDEPMREDVPDDENEDKYGEPTFQNSVSLRSTTAVI</sequence>
<evidence type="ECO:0000313" key="3">
    <source>
        <dbReference type="Proteomes" id="UP000076837"/>
    </source>
</evidence>
<dbReference type="GO" id="GO:0005524">
    <property type="term" value="F:ATP binding"/>
    <property type="evidence" value="ECO:0007669"/>
    <property type="project" value="InterPro"/>
</dbReference>
<name>A0A163F9C5_DIDRA</name>
<dbReference type="InterPro" id="IPR000719">
    <property type="entry name" value="Prot_kinase_dom"/>
</dbReference>
<reference evidence="2 3" key="1">
    <citation type="journal article" date="2016" name="Sci. Rep.">
        <title>Draft genome sequencing and secretome analysis of fungal phytopathogen Ascochyta rabiei provides insight into the necrotrophic effector repertoire.</title>
        <authorList>
            <person name="Verma S."/>
            <person name="Gazara R.K."/>
            <person name="Nizam S."/>
            <person name="Parween S."/>
            <person name="Chattopadhyay D."/>
            <person name="Verma P.K."/>
        </authorList>
    </citation>
    <scope>NUCLEOTIDE SEQUENCE [LARGE SCALE GENOMIC DNA]</scope>
    <source>
        <strain evidence="2 3">ArDII</strain>
    </source>
</reference>
<dbReference type="PROSITE" id="PS50011">
    <property type="entry name" value="PROTEIN_KINASE_DOM"/>
    <property type="match status" value="1"/>
</dbReference>
<dbReference type="EMBL" id="JYNV01000171">
    <property type="protein sequence ID" value="KZM24209.1"/>
    <property type="molecule type" value="Genomic_DNA"/>
</dbReference>
<organism evidence="2 3">
    <name type="scientific">Didymella rabiei</name>
    <name type="common">Chickpea ascochyta blight fungus</name>
    <name type="synonym">Mycosphaerella rabiei</name>
    <dbReference type="NCBI Taxonomy" id="5454"/>
    <lineage>
        <taxon>Eukaryota</taxon>
        <taxon>Fungi</taxon>
        <taxon>Dikarya</taxon>
        <taxon>Ascomycota</taxon>
        <taxon>Pezizomycotina</taxon>
        <taxon>Dothideomycetes</taxon>
        <taxon>Pleosporomycetidae</taxon>
        <taxon>Pleosporales</taxon>
        <taxon>Pleosporineae</taxon>
        <taxon>Didymellaceae</taxon>
        <taxon>Ascochyta</taxon>
    </lineage>
</organism>
<dbReference type="Proteomes" id="UP000076837">
    <property type="component" value="Unassembled WGS sequence"/>
</dbReference>
<dbReference type="AlphaFoldDB" id="A0A163F9C5"/>
<evidence type="ECO:0000256" key="1">
    <source>
        <dbReference type="SAM" id="MobiDB-lite"/>
    </source>
</evidence>
<proteinExistence type="predicted"/>
<feature type="compositionally biased region" description="Basic and acidic residues" evidence="1">
    <location>
        <begin position="113"/>
        <end position="122"/>
    </location>
</feature>
<gene>
    <name evidence="2" type="ORF">ST47_g4656</name>
</gene>
<dbReference type="Gene3D" id="1.10.510.10">
    <property type="entry name" value="Transferase(Phosphotransferase) domain 1"/>
    <property type="match status" value="1"/>
</dbReference>
<feature type="compositionally biased region" description="Basic residues" evidence="1">
    <location>
        <begin position="58"/>
        <end position="83"/>
    </location>
</feature>
<dbReference type="OrthoDB" id="1431934at2759"/>
<dbReference type="GO" id="GO:0004672">
    <property type="term" value="F:protein kinase activity"/>
    <property type="evidence" value="ECO:0007669"/>
    <property type="project" value="InterPro"/>
</dbReference>
<keyword evidence="3" id="KW-1185">Reference proteome</keyword>